<evidence type="ECO:0000256" key="6">
    <source>
        <dbReference type="ARBA" id="ARBA00023274"/>
    </source>
</evidence>
<dbReference type="PANTHER" id="PTHR21035">
    <property type="entry name" value="28S RIBOSOMAL PROTEIN S26, MITOCHONDRIAL"/>
    <property type="match status" value="1"/>
</dbReference>
<evidence type="ECO:0000256" key="8">
    <source>
        <dbReference type="ARBA" id="ARBA00035344"/>
    </source>
</evidence>
<evidence type="ECO:0000313" key="10">
    <source>
        <dbReference type="EMBL" id="OON21603.1"/>
    </source>
</evidence>
<accession>A0A1S8X560</accession>
<evidence type="ECO:0000256" key="2">
    <source>
        <dbReference type="ARBA" id="ARBA00009672"/>
    </source>
</evidence>
<dbReference type="AlphaFoldDB" id="A0A1S8X560"/>
<dbReference type="PANTHER" id="PTHR21035:SF2">
    <property type="entry name" value="SMALL RIBOSOMAL SUBUNIT PROTEIN MS26"/>
    <property type="match status" value="1"/>
</dbReference>
<keyword evidence="11" id="KW-1185">Reference proteome</keyword>
<dbReference type="Pfam" id="PF14943">
    <property type="entry name" value="MRP-S26"/>
    <property type="match status" value="1"/>
</dbReference>
<keyword evidence="3" id="KW-0809">Transit peptide</keyword>
<name>A0A1S8X560_OPIVI</name>
<evidence type="ECO:0000256" key="7">
    <source>
        <dbReference type="ARBA" id="ARBA00035138"/>
    </source>
</evidence>
<protein>
    <recommendedName>
        <fullName evidence="7">Small ribosomal subunit protein mS26</fullName>
    </recommendedName>
    <alternativeName>
        <fullName evidence="8">28S ribosomal protein S26, mitochondrial</fullName>
    </alternativeName>
</protein>
<comment type="subcellular location">
    <subcellularLocation>
        <location evidence="1">Mitochondrion</location>
    </subcellularLocation>
</comment>
<feature type="region of interest" description="Disordered" evidence="9">
    <location>
        <begin position="191"/>
        <end position="222"/>
    </location>
</feature>
<feature type="compositionally biased region" description="Polar residues" evidence="9">
    <location>
        <begin position="198"/>
        <end position="207"/>
    </location>
</feature>
<organism evidence="10 11">
    <name type="scientific">Opisthorchis viverrini</name>
    <name type="common">Southeast Asian liver fluke</name>
    <dbReference type="NCBI Taxonomy" id="6198"/>
    <lineage>
        <taxon>Eukaryota</taxon>
        <taxon>Metazoa</taxon>
        <taxon>Spiralia</taxon>
        <taxon>Lophotrochozoa</taxon>
        <taxon>Platyhelminthes</taxon>
        <taxon>Trematoda</taxon>
        <taxon>Digenea</taxon>
        <taxon>Opisthorchiida</taxon>
        <taxon>Opisthorchiata</taxon>
        <taxon>Opisthorchiidae</taxon>
        <taxon>Opisthorchis</taxon>
    </lineage>
</organism>
<keyword evidence="4" id="KW-0689">Ribosomal protein</keyword>
<dbReference type="GO" id="GO:0005763">
    <property type="term" value="C:mitochondrial small ribosomal subunit"/>
    <property type="evidence" value="ECO:0007669"/>
    <property type="project" value="InterPro"/>
</dbReference>
<evidence type="ECO:0000256" key="3">
    <source>
        <dbReference type="ARBA" id="ARBA00022946"/>
    </source>
</evidence>
<evidence type="ECO:0000256" key="9">
    <source>
        <dbReference type="SAM" id="MobiDB-lite"/>
    </source>
</evidence>
<evidence type="ECO:0000313" key="11">
    <source>
        <dbReference type="Proteomes" id="UP000243686"/>
    </source>
</evidence>
<comment type="similarity">
    <text evidence="2">Belongs to the mitochondrion-specific ribosomal protein mS26 family.</text>
</comment>
<gene>
    <name evidence="10" type="ORF">X801_02500</name>
</gene>
<dbReference type="InterPro" id="IPR026140">
    <property type="entry name" value="Ribosomal_mS26"/>
</dbReference>
<evidence type="ECO:0000256" key="5">
    <source>
        <dbReference type="ARBA" id="ARBA00023128"/>
    </source>
</evidence>
<dbReference type="Proteomes" id="UP000243686">
    <property type="component" value="Unassembled WGS sequence"/>
</dbReference>
<evidence type="ECO:0000256" key="4">
    <source>
        <dbReference type="ARBA" id="ARBA00022980"/>
    </source>
</evidence>
<keyword evidence="5" id="KW-0496">Mitochondrion</keyword>
<sequence length="222" mass="25873">MSKFADFARHFAPKHLRPSRKNPRIRPRAKSKAKLFNVRQPTPVDPVEHELLLDWWRNYRLQYAAVKDLFAYELKTKEVELAAAIKKDDEGERNRRHALNTAWNVETRTQAITPLRSLLEQLTIEHNQRLLDFRQTMSDRVERERARIQAILAAEPNIITRDNIDAKLEEIFNSDIVDYNFMVDHAGRIVRGSKPYENPNQEAPSSDTEPKTDPPDPLSVQV</sequence>
<evidence type="ECO:0000256" key="1">
    <source>
        <dbReference type="ARBA" id="ARBA00004173"/>
    </source>
</evidence>
<keyword evidence="6" id="KW-0687">Ribonucleoprotein</keyword>
<dbReference type="EMBL" id="KV892063">
    <property type="protein sequence ID" value="OON21603.1"/>
    <property type="molecule type" value="Genomic_DNA"/>
</dbReference>
<proteinExistence type="inferred from homology"/>
<reference evidence="10 11" key="1">
    <citation type="submission" date="2015-03" db="EMBL/GenBank/DDBJ databases">
        <title>Draft genome of the nematode, Opisthorchis viverrini.</title>
        <authorList>
            <person name="Mitreva M."/>
        </authorList>
    </citation>
    <scope>NUCLEOTIDE SEQUENCE [LARGE SCALE GENOMIC DNA]</scope>
    <source>
        <strain evidence="10">Khon Kaen</strain>
    </source>
</reference>